<organism evidence="2 3">
    <name type="scientific">Kingdonia uniflora</name>
    <dbReference type="NCBI Taxonomy" id="39325"/>
    <lineage>
        <taxon>Eukaryota</taxon>
        <taxon>Viridiplantae</taxon>
        <taxon>Streptophyta</taxon>
        <taxon>Embryophyta</taxon>
        <taxon>Tracheophyta</taxon>
        <taxon>Spermatophyta</taxon>
        <taxon>Magnoliopsida</taxon>
        <taxon>Ranunculales</taxon>
        <taxon>Circaeasteraceae</taxon>
        <taxon>Kingdonia</taxon>
    </lineage>
</organism>
<comment type="caution">
    <text evidence="2">The sequence shown here is derived from an EMBL/GenBank/DDBJ whole genome shotgun (WGS) entry which is preliminary data.</text>
</comment>
<name>A0A7J7NQ06_9MAGN</name>
<evidence type="ECO:0000313" key="2">
    <source>
        <dbReference type="EMBL" id="KAF6169259.1"/>
    </source>
</evidence>
<dbReference type="EMBL" id="JACGCM010000669">
    <property type="protein sequence ID" value="KAF6169259.1"/>
    <property type="molecule type" value="Genomic_DNA"/>
</dbReference>
<sequence length="66" mass="7256">MASSSCLGQLDSVLLCYLLATYTALSSASRCSRSSTSPSTRQLYHIQCRVYNVVIIIVEVKQKVVL</sequence>
<reference evidence="2 3" key="1">
    <citation type="journal article" date="2020" name="IScience">
        <title>Genome Sequencing of the Endangered Kingdonia uniflora (Circaeasteraceae, Ranunculales) Reveals Potential Mechanisms of Evolutionary Specialization.</title>
        <authorList>
            <person name="Sun Y."/>
            <person name="Deng T."/>
            <person name="Zhang A."/>
            <person name="Moore M.J."/>
            <person name="Landis J.B."/>
            <person name="Lin N."/>
            <person name="Zhang H."/>
            <person name="Zhang X."/>
            <person name="Huang J."/>
            <person name="Zhang X."/>
            <person name="Sun H."/>
            <person name="Wang H."/>
        </authorList>
    </citation>
    <scope>NUCLEOTIDE SEQUENCE [LARGE SCALE GENOMIC DNA]</scope>
    <source>
        <strain evidence="2">TB1705</strain>
        <tissue evidence="2">Leaf</tissue>
    </source>
</reference>
<evidence type="ECO:0000313" key="3">
    <source>
        <dbReference type="Proteomes" id="UP000541444"/>
    </source>
</evidence>
<feature type="chain" id="PRO_5029873581" description="Secreted protein" evidence="1">
    <location>
        <begin position="29"/>
        <end position="66"/>
    </location>
</feature>
<evidence type="ECO:0008006" key="4">
    <source>
        <dbReference type="Google" id="ProtNLM"/>
    </source>
</evidence>
<evidence type="ECO:0000256" key="1">
    <source>
        <dbReference type="SAM" id="SignalP"/>
    </source>
</evidence>
<protein>
    <recommendedName>
        <fullName evidence="4">Secreted protein</fullName>
    </recommendedName>
</protein>
<feature type="non-terminal residue" evidence="2">
    <location>
        <position position="66"/>
    </location>
</feature>
<gene>
    <name evidence="2" type="ORF">GIB67_013689</name>
</gene>
<keyword evidence="1" id="KW-0732">Signal</keyword>
<feature type="signal peptide" evidence="1">
    <location>
        <begin position="1"/>
        <end position="28"/>
    </location>
</feature>
<dbReference type="Proteomes" id="UP000541444">
    <property type="component" value="Unassembled WGS sequence"/>
</dbReference>
<accession>A0A7J7NQ06</accession>
<dbReference type="AlphaFoldDB" id="A0A7J7NQ06"/>
<proteinExistence type="predicted"/>
<keyword evidence="3" id="KW-1185">Reference proteome</keyword>